<dbReference type="AlphaFoldDB" id="A0A182W9M5"/>
<dbReference type="Proteomes" id="UP000075920">
    <property type="component" value="Unassembled WGS sequence"/>
</dbReference>
<dbReference type="EnsemblMetazoa" id="AMIN007053-RA">
    <property type="protein sequence ID" value="AMIN007053-PA"/>
    <property type="gene ID" value="AMIN007053"/>
</dbReference>
<evidence type="ECO:0000313" key="1">
    <source>
        <dbReference type="EnsemblMetazoa" id="AMIN007053-PA"/>
    </source>
</evidence>
<organism evidence="1 2">
    <name type="scientific">Anopheles minimus</name>
    <dbReference type="NCBI Taxonomy" id="112268"/>
    <lineage>
        <taxon>Eukaryota</taxon>
        <taxon>Metazoa</taxon>
        <taxon>Ecdysozoa</taxon>
        <taxon>Arthropoda</taxon>
        <taxon>Hexapoda</taxon>
        <taxon>Insecta</taxon>
        <taxon>Pterygota</taxon>
        <taxon>Neoptera</taxon>
        <taxon>Endopterygota</taxon>
        <taxon>Diptera</taxon>
        <taxon>Nematocera</taxon>
        <taxon>Culicoidea</taxon>
        <taxon>Culicidae</taxon>
        <taxon>Anophelinae</taxon>
        <taxon>Anopheles</taxon>
    </lineage>
</organism>
<accession>A0A182W9M5</accession>
<evidence type="ECO:0000313" key="2">
    <source>
        <dbReference type="Proteomes" id="UP000075920"/>
    </source>
</evidence>
<keyword evidence="2" id="KW-1185">Reference proteome</keyword>
<sequence length="91" mass="9988">MESDDEVQLNLLTLNGNDGCDDDDDDIPPPASIAPGKGIRWFISNVINRYFGTFGSASNGTIRSVRWLPARRDDSIRTCNALAEFGGNKKK</sequence>
<reference evidence="1" key="2">
    <citation type="submission" date="2020-05" db="UniProtKB">
        <authorList>
            <consortium name="EnsemblMetazoa"/>
        </authorList>
    </citation>
    <scope>IDENTIFICATION</scope>
    <source>
        <strain evidence="1">MINIMUS1</strain>
    </source>
</reference>
<protein>
    <submittedName>
        <fullName evidence="1">Uncharacterized protein</fullName>
    </submittedName>
</protein>
<reference evidence="2" key="1">
    <citation type="submission" date="2013-03" db="EMBL/GenBank/DDBJ databases">
        <title>The Genome Sequence of Anopheles minimus MINIMUS1.</title>
        <authorList>
            <consortium name="The Broad Institute Genomics Platform"/>
            <person name="Neafsey D.E."/>
            <person name="Walton C."/>
            <person name="Walker B."/>
            <person name="Young S.K."/>
            <person name="Zeng Q."/>
            <person name="Gargeya S."/>
            <person name="Fitzgerald M."/>
            <person name="Haas B."/>
            <person name="Abouelleil A."/>
            <person name="Allen A.W."/>
            <person name="Alvarado L."/>
            <person name="Arachchi H.M."/>
            <person name="Berlin A.M."/>
            <person name="Chapman S.B."/>
            <person name="Gainer-Dewar J."/>
            <person name="Goldberg J."/>
            <person name="Griggs A."/>
            <person name="Gujja S."/>
            <person name="Hansen M."/>
            <person name="Howarth C."/>
            <person name="Imamovic A."/>
            <person name="Ireland A."/>
            <person name="Larimer J."/>
            <person name="McCowan C."/>
            <person name="Murphy C."/>
            <person name="Pearson M."/>
            <person name="Poon T.W."/>
            <person name="Priest M."/>
            <person name="Roberts A."/>
            <person name="Saif S."/>
            <person name="Shea T."/>
            <person name="Sisk P."/>
            <person name="Sykes S."/>
            <person name="Wortman J."/>
            <person name="Nusbaum C."/>
            <person name="Birren B."/>
        </authorList>
    </citation>
    <scope>NUCLEOTIDE SEQUENCE [LARGE SCALE GENOMIC DNA]</scope>
    <source>
        <strain evidence="2">MINIMUS1</strain>
    </source>
</reference>
<name>A0A182W9M5_9DIPT</name>
<proteinExistence type="predicted"/>
<dbReference type="VEuPathDB" id="VectorBase:AMIN007053"/>